<dbReference type="InterPro" id="IPR001920">
    <property type="entry name" value="Asp/Glu_race"/>
</dbReference>
<dbReference type="NCBIfam" id="TIGR00035">
    <property type="entry name" value="asp_race"/>
    <property type="match status" value="1"/>
</dbReference>
<proteinExistence type="inferred from homology"/>
<evidence type="ECO:0000313" key="4">
    <source>
        <dbReference type="Proteomes" id="UP000254601"/>
    </source>
</evidence>
<dbReference type="InterPro" id="IPR015942">
    <property type="entry name" value="Asp/Glu/hydantoin_racemase"/>
</dbReference>
<dbReference type="Pfam" id="PF01177">
    <property type="entry name" value="Asp_Glu_race"/>
    <property type="match status" value="1"/>
</dbReference>
<dbReference type="InterPro" id="IPR004380">
    <property type="entry name" value="Asp_race"/>
</dbReference>
<evidence type="ECO:0000256" key="1">
    <source>
        <dbReference type="ARBA" id="ARBA00007847"/>
    </source>
</evidence>
<dbReference type="PANTHER" id="PTHR21198">
    <property type="entry name" value="GLUTAMATE RACEMASE"/>
    <property type="match status" value="1"/>
</dbReference>
<dbReference type="RefSeq" id="WP_072575718.1">
    <property type="nucleotide sequence ID" value="NZ_LWHB01000021.1"/>
</dbReference>
<reference evidence="3 4" key="1">
    <citation type="submission" date="2018-06" db="EMBL/GenBank/DDBJ databases">
        <authorList>
            <consortium name="Pathogen Informatics"/>
            <person name="Doyle S."/>
        </authorList>
    </citation>
    <scope>NUCLEOTIDE SEQUENCE [LARGE SCALE GENOMIC DNA]</scope>
    <source>
        <strain evidence="3 4">NCTC13337</strain>
    </source>
</reference>
<dbReference type="SUPFAM" id="SSF53681">
    <property type="entry name" value="Aspartate/glutamate racemase"/>
    <property type="match status" value="2"/>
</dbReference>
<protein>
    <submittedName>
        <fullName evidence="3">Putative racemase</fullName>
    </submittedName>
</protein>
<sequence length="233" mass="25738">MKTLGILGGMSPASTSIYYQNINQYIQEALGGNHSAPILLDSLNFEPIVQLQQKGEWDIMGKELANHAQKLQQAGAEILILATNIMHKVASYIEENIQIPFLNIIDVTADAILASGINNIALLGTKFTMQDNFYRERLEKHGLRVLTPTANLQDKIHQHIFAELCLNKVTTNCRKTFEQAIQQLKDEGAQGVILGCTEICLAVDKENSCLPIFDSTSLHCQAAAKAVLQNIYS</sequence>
<evidence type="ECO:0000256" key="2">
    <source>
        <dbReference type="ARBA" id="ARBA00023235"/>
    </source>
</evidence>
<accession>A0A380MKT9</accession>
<name>A0A380MKT9_9GAMM</name>
<dbReference type="PANTHER" id="PTHR21198:SF7">
    <property type="entry name" value="ASPARTATE-GLUTAMATE RACEMASE FAMILY"/>
    <property type="match status" value="1"/>
</dbReference>
<evidence type="ECO:0000313" key="3">
    <source>
        <dbReference type="EMBL" id="SUO93269.1"/>
    </source>
</evidence>
<organism evidence="3 4">
    <name type="scientific">Suttonella ornithocola</name>
    <dbReference type="NCBI Taxonomy" id="279832"/>
    <lineage>
        <taxon>Bacteria</taxon>
        <taxon>Pseudomonadati</taxon>
        <taxon>Pseudomonadota</taxon>
        <taxon>Gammaproteobacteria</taxon>
        <taxon>Cardiobacteriales</taxon>
        <taxon>Cardiobacteriaceae</taxon>
        <taxon>Suttonella</taxon>
    </lineage>
</organism>
<dbReference type="AlphaFoldDB" id="A0A380MKT9"/>
<dbReference type="Gene3D" id="3.40.50.1860">
    <property type="match status" value="2"/>
</dbReference>
<dbReference type="OrthoDB" id="9803739at2"/>
<dbReference type="EMBL" id="UHIC01000001">
    <property type="protein sequence ID" value="SUO93269.1"/>
    <property type="molecule type" value="Genomic_DNA"/>
</dbReference>
<comment type="similarity">
    <text evidence="1">Belongs to the aspartate/glutamate racemases family.</text>
</comment>
<keyword evidence="2" id="KW-0413">Isomerase</keyword>
<gene>
    <name evidence="3" type="primary">ygeA</name>
    <name evidence="3" type="ORF">NCTC13337_00135</name>
</gene>
<dbReference type="Proteomes" id="UP000254601">
    <property type="component" value="Unassembled WGS sequence"/>
</dbReference>
<dbReference type="GO" id="GO:0047661">
    <property type="term" value="F:amino-acid racemase activity"/>
    <property type="evidence" value="ECO:0007669"/>
    <property type="project" value="InterPro"/>
</dbReference>
<keyword evidence="4" id="KW-1185">Reference proteome</keyword>